<dbReference type="PROSITE" id="PS51031">
    <property type="entry name" value="BESS"/>
    <property type="match status" value="1"/>
</dbReference>
<dbReference type="InterPro" id="IPR004210">
    <property type="entry name" value="BESS_motif"/>
</dbReference>
<dbReference type="Pfam" id="PF02944">
    <property type="entry name" value="BESS"/>
    <property type="match status" value="1"/>
</dbReference>
<dbReference type="GO" id="GO:0005634">
    <property type="term" value="C:nucleus"/>
    <property type="evidence" value="ECO:0007669"/>
    <property type="project" value="UniProtKB-SubCell"/>
</dbReference>
<feature type="region of interest" description="Disordered" evidence="2">
    <location>
        <begin position="199"/>
        <end position="233"/>
    </location>
</feature>
<evidence type="ECO:0000256" key="1">
    <source>
        <dbReference type="PROSITE-ProRule" id="PRU00371"/>
    </source>
</evidence>
<dbReference type="Proteomes" id="UP001231518">
    <property type="component" value="Chromosome 20"/>
</dbReference>
<comment type="subcellular location">
    <subcellularLocation>
        <location evidence="1">Nucleus</location>
    </subcellularLocation>
</comment>
<dbReference type="PANTHER" id="PTHR12243">
    <property type="entry name" value="MADF DOMAIN TRANSCRIPTION FACTOR"/>
    <property type="match status" value="1"/>
</dbReference>
<dbReference type="GO" id="GO:0005667">
    <property type="term" value="C:transcription regulator complex"/>
    <property type="evidence" value="ECO:0007669"/>
    <property type="project" value="TreeGrafter"/>
</dbReference>
<evidence type="ECO:0000313" key="6">
    <source>
        <dbReference type="Proteomes" id="UP001231518"/>
    </source>
</evidence>
<evidence type="ECO:0000313" key="5">
    <source>
        <dbReference type="EMBL" id="KAJ8724183.1"/>
    </source>
</evidence>
<dbReference type="Pfam" id="PF10545">
    <property type="entry name" value="MADF_DNA_bdg"/>
    <property type="match status" value="1"/>
</dbReference>
<gene>
    <name evidence="5" type="ORF">PYW07_008163</name>
</gene>
<protein>
    <recommendedName>
        <fullName evidence="7">MADF domain-containing protein</fullName>
    </recommendedName>
</protein>
<dbReference type="InterPro" id="IPR006578">
    <property type="entry name" value="MADF-dom"/>
</dbReference>
<dbReference type="GO" id="GO:0006357">
    <property type="term" value="P:regulation of transcription by RNA polymerase II"/>
    <property type="evidence" value="ECO:0007669"/>
    <property type="project" value="TreeGrafter"/>
</dbReference>
<evidence type="ECO:0000259" key="3">
    <source>
        <dbReference type="PROSITE" id="PS51029"/>
    </source>
</evidence>
<evidence type="ECO:0000259" key="4">
    <source>
        <dbReference type="PROSITE" id="PS51031"/>
    </source>
</evidence>
<sequence>MEGVFDYGDLNKPATLNTAELLIREVANTPVLWNRYHNDYNNRAAMDNEWERIAALLNKEKDFVKQKWRNLRDQFQREIKKVKVPFDNPTKPYIQYYRGKWIYFEQMLFLREGLAKRSNSCFSPSSEIEIHDEDIIKEELIVFEDSDDVFAEQANMYSNESDSYEVRRLDAATSTEESQTMTYGLLIQPKIEIVEDEETENKGFKRQASETNEPEVPTKVRKTSVADASSNTEDSCDIDDDLYFVKSLVPFLRKLSPIRKLLVRNEIQNLLIRESLCTNCKFGKSSSHHLE</sequence>
<proteinExistence type="predicted"/>
<dbReference type="InterPro" id="IPR039353">
    <property type="entry name" value="TF_Adf1"/>
</dbReference>
<evidence type="ECO:0000256" key="2">
    <source>
        <dbReference type="SAM" id="MobiDB-lite"/>
    </source>
</evidence>
<keyword evidence="6" id="KW-1185">Reference proteome</keyword>
<name>A0AAD7YRN5_MYTSE</name>
<feature type="domain" description="MADF" evidence="3">
    <location>
        <begin position="21"/>
        <end position="115"/>
    </location>
</feature>
<dbReference type="PROSITE" id="PS51029">
    <property type="entry name" value="MADF"/>
    <property type="match status" value="1"/>
</dbReference>
<dbReference type="PANTHER" id="PTHR12243:SF69">
    <property type="entry name" value="SI:CH73-59F11.3"/>
    <property type="match status" value="1"/>
</dbReference>
<evidence type="ECO:0008006" key="7">
    <source>
        <dbReference type="Google" id="ProtNLM"/>
    </source>
</evidence>
<comment type="caution">
    <text evidence="5">The sequence shown here is derived from an EMBL/GenBank/DDBJ whole genome shotgun (WGS) entry which is preliminary data.</text>
</comment>
<dbReference type="EMBL" id="JARGEI010000011">
    <property type="protein sequence ID" value="KAJ8724183.1"/>
    <property type="molecule type" value="Genomic_DNA"/>
</dbReference>
<dbReference type="GO" id="GO:0003677">
    <property type="term" value="F:DNA binding"/>
    <property type="evidence" value="ECO:0007669"/>
    <property type="project" value="InterPro"/>
</dbReference>
<reference evidence="5" key="1">
    <citation type="submission" date="2023-03" db="EMBL/GenBank/DDBJ databases">
        <title>Chromosome-level genomes of two armyworms, Mythimna separata and Mythimna loreyi, provide insights into the biosynthesis and reception of sex pheromones.</title>
        <authorList>
            <person name="Zhao H."/>
        </authorList>
    </citation>
    <scope>NUCLEOTIDE SEQUENCE</scope>
    <source>
        <strain evidence="5">BeijingLab</strain>
        <tissue evidence="5">Pupa</tissue>
    </source>
</reference>
<dbReference type="AlphaFoldDB" id="A0AAD7YRN5"/>
<accession>A0AAD7YRN5</accession>
<feature type="domain" description="BESS" evidence="4">
    <location>
        <begin position="238"/>
        <end position="277"/>
    </location>
</feature>
<keyword evidence="1" id="KW-0539">Nucleus</keyword>
<organism evidence="5 6">
    <name type="scientific">Mythimna separata</name>
    <name type="common">Oriental armyworm</name>
    <name type="synonym">Pseudaletia separata</name>
    <dbReference type="NCBI Taxonomy" id="271217"/>
    <lineage>
        <taxon>Eukaryota</taxon>
        <taxon>Metazoa</taxon>
        <taxon>Ecdysozoa</taxon>
        <taxon>Arthropoda</taxon>
        <taxon>Hexapoda</taxon>
        <taxon>Insecta</taxon>
        <taxon>Pterygota</taxon>
        <taxon>Neoptera</taxon>
        <taxon>Endopterygota</taxon>
        <taxon>Lepidoptera</taxon>
        <taxon>Glossata</taxon>
        <taxon>Ditrysia</taxon>
        <taxon>Noctuoidea</taxon>
        <taxon>Noctuidae</taxon>
        <taxon>Noctuinae</taxon>
        <taxon>Hadenini</taxon>
        <taxon>Mythimna</taxon>
    </lineage>
</organism>
<dbReference type="SMART" id="SM00595">
    <property type="entry name" value="MADF"/>
    <property type="match status" value="1"/>
</dbReference>